<evidence type="ECO:0000313" key="2">
    <source>
        <dbReference type="Proteomes" id="UP000183508"/>
    </source>
</evidence>
<name>A0A1I7G752_9BACL</name>
<accession>A0A1I7G752</accession>
<dbReference type="eggNOG" id="COG1878">
    <property type="taxonomic scope" value="Bacteria"/>
</dbReference>
<dbReference type="OrthoDB" id="9796085at2"/>
<keyword evidence="2" id="KW-1185">Reference proteome</keyword>
<dbReference type="GO" id="GO:0019441">
    <property type="term" value="P:L-tryptophan catabolic process to kynurenine"/>
    <property type="evidence" value="ECO:0007669"/>
    <property type="project" value="InterPro"/>
</dbReference>
<proteinExistence type="predicted"/>
<dbReference type="Proteomes" id="UP000183508">
    <property type="component" value="Unassembled WGS sequence"/>
</dbReference>
<evidence type="ECO:0000313" key="1">
    <source>
        <dbReference type="EMBL" id="SFU44280.1"/>
    </source>
</evidence>
<dbReference type="SUPFAM" id="SSF102198">
    <property type="entry name" value="Putative cyclase"/>
    <property type="match status" value="1"/>
</dbReference>
<dbReference type="Pfam" id="PF04199">
    <property type="entry name" value="Cyclase"/>
    <property type="match status" value="1"/>
</dbReference>
<dbReference type="AlphaFoldDB" id="A0A1I7G752"/>
<dbReference type="InterPro" id="IPR037175">
    <property type="entry name" value="KFase_sf"/>
</dbReference>
<sequence>MRIIDLSQEIFSGSPVYRGHQPTVVHRLKSVERLPDGKWTFAINGLFLSDHCATHTDSFQHMDPNPEAKAIHELPLDMFQGLAVCLDVSQAEPGEFITADMLEEAARRAGVDFSGPRSPKVVLLYTGHYVRTFPKPAYGNKHPGLDRKATEWLADRGVINIGIDCASVDVEPHKGDEWKPAHSVCRERGILNTENLGDLREVAGRQFWYMGLPLKIVGGTAGPIRAVAILLDEEDLETCKYLANLK</sequence>
<gene>
    <name evidence="1" type="ORF">SAMN05421543_10239</name>
</gene>
<organism evidence="1 2">
    <name type="scientific">Alicyclobacillus macrosporangiidus</name>
    <dbReference type="NCBI Taxonomy" id="392015"/>
    <lineage>
        <taxon>Bacteria</taxon>
        <taxon>Bacillati</taxon>
        <taxon>Bacillota</taxon>
        <taxon>Bacilli</taxon>
        <taxon>Bacillales</taxon>
        <taxon>Alicyclobacillaceae</taxon>
        <taxon>Alicyclobacillus</taxon>
    </lineage>
</organism>
<dbReference type="EMBL" id="FPBV01000002">
    <property type="protein sequence ID" value="SFU44280.1"/>
    <property type="molecule type" value="Genomic_DNA"/>
</dbReference>
<dbReference type="GO" id="GO:0004061">
    <property type="term" value="F:arylformamidase activity"/>
    <property type="evidence" value="ECO:0007669"/>
    <property type="project" value="InterPro"/>
</dbReference>
<dbReference type="RefSeq" id="WP_074949377.1">
    <property type="nucleotide sequence ID" value="NZ_FPBV01000002.1"/>
</dbReference>
<dbReference type="PANTHER" id="PTHR31118">
    <property type="entry name" value="CYCLASE-LIKE PROTEIN 2"/>
    <property type="match status" value="1"/>
</dbReference>
<reference evidence="2" key="1">
    <citation type="submission" date="2016-10" db="EMBL/GenBank/DDBJ databases">
        <authorList>
            <person name="Varghese N."/>
        </authorList>
    </citation>
    <scope>NUCLEOTIDE SEQUENCE [LARGE SCALE GENOMIC DNA]</scope>
    <source>
        <strain evidence="2">DSM 17980</strain>
    </source>
</reference>
<protein>
    <submittedName>
        <fullName evidence="1">Kynurenine formamidase</fullName>
    </submittedName>
</protein>
<dbReference type="Gene3D" id="3.50.30.50">
    <property type="entry name" value="Putative cyclase"/>
    <property type="match status" value="1"/>
</dbReference>
<dbReference type="STRING" id="392015.SAMN05421543_10239"/>
<dbReference type="PANTHER" id="PTHR31118:SF12">
    <property type="entry name" value="CYCLASE-LIKE PROTEIN 2"/>
    <property type="match status" value="1"/>
</dbReference>
<dbReference type="InterPro" id="IPR007325">
    <property type="entry name" value="KFase/CYL"/>
</dbReference>